<proteinExistence type="predicted"/>
<dbReference type="Gene3D" id="2.60.40.10">
    <property type="entry name" value="Immunoglobulins"/>
    <property type="match status" value="1"/>
</dbReference>
<feature type="compositionally biased region" description="Low complexity" evidence="1">
    <location>
        <begin position="1"/>
        <end position="14"/>
    </location>
</feature>
<dbReference type="InterPro" id="IPR008962">
    <property type="entry name" value="PapD-like_sf"/>
</dbReference>
<dbReference type="AlphaFoldDB" id="A0A0D6MC02"/>
<dbReference type="PANTHER" id="PTHR22947">
    <property type="entry name" value="MAJOR SPERM PROTEIN"/>
    <property type="match status" value="1"/>
</dbReference>
<reference evidence="3 4" key="1">
    <citation type="submission" date="2013-05" db="EMBL/GenBank/DDBJ databases">
        <title>Draft genome of the parasitic nematode Anyclostoma ceylanicum.</title>
        <authorList>
            <person name="Mitreva M."/>
        </authorList>
    </citation>
    <scope>NUCLEOTIDE SEQUENCE [LARGE SCALE GENOMIC DNA]</scope>
</reference>
<dbReference type="InterPro" id="IPR013783">
    <property type="entry name" value="Ig-like_fold"/>
</dbReference>
<dbReference type="InterPro" id="IPR000535">
    <property type="entry name" value="MSP_dom"/>
</dbReference>
<name>A0A0D6MC02_9BILA</name>
<feature type="region of interest" description="Disordered" evidence="1">
    <location>
        <begin position="1"/>
        <end position="40"/>
    </location>
</feature>
<dbReference type="Proteomes" id="UP000054495">
    <property type="component" value="Unassembled WGS sequence"/>
</dbReference>
<dbReference type="PROSITE" id="PS50202">
    <property type="entry name" value="MSP"/>
    <property type="match status" value="1"/>
</dbReference>
<organism evidence="3 4">
    <name type="scientific">Ancylostoma ceylanicum</name>
    <dbReference type="NCBI Taxonomy" id="53326"/>
    <lineage>
        <taxon>Eukaryota</taxon>
        <taxon>Metazoa</taxon>
        <taxon>Ecdysozoa</taxon>
        <taxon>Nematoda</taxon>
        <taxon>Chromadorea</taxon>
        <taxon>Rhabditida</taxon>
        <taxon>Rhabditina</taxon>
        <taxon>Rhabditomorpha</taxon>
        <taxon>Strongyloidea</taxon>
        <taxon>Ancylostomatidae</taxon>
        <taxon>Ancylostomatinae</taxon>
        <taxon>Ancylostoma</taxon>
    </lineage>
</organism>
<dbReference type="EMBL" id="KE124818">
    <property type="protein sequence ID" value="EPB78182.1"/>
    <property type="molecule type" value="Genomic_DNA"/>
</dbReference>
<dbReference type="PANTHER" id="PTHR22947:SF12">
    <property type="entry name" value="MAJOR SPERM PROTEIN"/>
    <property type="match status" value="1"/>
</dbReference>
<protein>
    <submittedName>
        <fullName evidence="3">MSP domain protein</fullName>
    </submittedName>
</protein>
<feature type="non-terminal residue" evidence="3">
    <location>
        <position position="1"/>
    </location>
</feature>
<sequence>GAKPATPTPASAAAKAEEKKPEPAEKKEDAKQEPSLAWEDKEAQQVVLKVTNNTEKKQALKIKCSNNSVFKVNPVFAMIELGKTLDIVVTRKNGPLKTEKLLILTTPVSSLHPTSPP</sequence>
<evidence type="ECO:0000313" key="4">
    <source>
        <dbReference type="Proteomes" id="UP000054495"/>
    </source>
</evidence>
<evidence type="ECO:0000256" key="1">
    <source>
        <dbReference type="SAM" id="MobiDB-lite"/>
    </source>
</evidence>
<gene>
    <name evidence="3" type="ORF">ANCCEY_02729</name>
</gene>
<keyword evidence="4" id="KW-1185">Reference proteome</keyword>
<feature type="compositionally biased region" description="Basic and acidic residues" evidence="1">
    <location>
        <begin position="15"/>
        <end position="40"/>
    </location>
</feature>
<dbReference type="Pfam" id="PF00635">
    <property type="entry name" value="Motile_Sperm"/>
    <property type="match status" value="1"/>
</dbReference>
<dbReference type="SUPFAM" id="SSF49354">
    <property type="entry name" value="PapD-like"/>
    <property type="match status" value="1"/>
</dbReference>
<evidence type="ECO:0000259" key="2">
    <source>
        <dbReference type="PROSITE" id="PS50202"/>
    </source>
</evidence>
<evidence type="ECO:0000313" key="3">
    <source>
        <dbReference type="EMBL" id="EPB78182.1"/>
    </source>
</evidence>
<feature type="domain" description="MSP" evidence="2">
    <location>
        <begin position="18"/>
        <end position="117"/>
    </location>
</feature>
<accession>A0A0D6MC02</accession>
<dbReference type="InterPro" id="IPR051774">
    <property type="entry name" value="Sperm-specific_class_P"/>
</dbReference>